<dbReference type="PANTHER" id="PTHR42711">
    <property type="entry name" value="ABC TRANSPORTER ATP-BINDING PROTEIN"/>
    <property type="match status" value="1"/>
</dbReference>
<keyword evidence="3" id="KW-0536">Nodulation</keyword>
<dbReference type="InterPro" id="IPR027417">
    <property type="entry name" value="P-loop_NTPase"/>
</dbReference>
<dbReference type="SMART" id="SM00382">
    <property type="entry name" value="AAA"/>
    <property type="match status" value="1"/>
</dbReference>
<dbReference type="PROSITE" id="PS50893">
    <property type="entry name" value="ABC_TRANSPORTER_2"/>
    <property type="match status" value="1"/>
</dbReference>
<evidence type="ECO:0000256" key="3">
    <source>
        <dbReference type="ARBA" id="ARBA00022458"/>
    </source>
</evidence>
<proteinExistence type="inferred from homology"/>
<keyword evidence="8" id="KW-1185">Reference proteome</keyword>
<dbReference type="PANTHER" id="PTHR42711:SF5">
    <property type="entry name" value="ABC TRANSPORTER ATP-BINDING PROTEIN NATA"/>
    <property type="match status" value="1"/>
</dbReference>
<dbReference type="Proteomes" id="UP001162891">
    <property type="component" value="Chromosome"/>
</dbReference>
<sequence length="326" mass="33970">MPVSAATSAAGATASAPRLALEGVAFRYGDREVLRGASLAVAPGEIVGLLGPNGAGKSTLFAILAGLLPPAAGTFRLDGRAIPAGARALRAASGIVFQAPGLDGKLSAEENLAMAARLHRVPRAAARERIPRLLEAAGLAGRTREPVERLSGGMRRRVELARALVHRPAILVMDEPTTGLDAAAFRAFWAEIEALRRAEGLTVILTTHQPDEAERCDRLAVLAGGVVVACDTPAALRARVPGDVVVVEADDPEAIAAEIEARLGLPARVRDDGVHVEKEQAHTLVPRIVEAFPAGRLRAVSLRRPTLADAYLAITGASLDEGKEAA</sequence>
<accession>A0ABM7WYJ3</accession>
<dbReference type="PROSITE" id="PS00211">
    <property type="entry name" value="ABC_TRANSPORTER_1"/>
    <property type="match status" value="1"/>
</dbReference>
<reference evidence="8" key="1">
    <citation type="journal article" date="2022" name="Int. J. Syst. Evol. Microbiol.">
        <title>Anaeromyxobacter oryzae sp. nov., Anaeromyxobacter diazotrophicus sp. nov. and Anaeromyxobacter paludicola sp. nov., isolated from paddy soils.</title>
        <authorList>
            <person name="Itoh H."/>
            <person name="Xu Z."/>
            <person name="Mise K."/>
            <person name="Masuda Y."/>
            <person name="Ushijima N."/>
            <person name="Hayakawa C."/>
            <person name="Shiratori Y."/>
            <person name="Senoo K."/>
        </authorList>
    </citation>
    <scope>NUCLEOTIDE SEQUENCE [LARGE SCALE GENOMIC DNA]</scope>
    <source>
        <strain evidence="8">Red232</strain>
    </source>
</reference>
<evidence type="ECO:0000259" key="6">
    <source>
        <dbReference type="PROSITE" id="PS50893"/>
    </source>
</evidence>
<dbReference type="EMBL" id="AP025591">
    <property type="protein sequence ID" value="BDG04600.1"/>
    <property type="molecule type" value="Genomic_DNA"/>
</dbReference>
<name>A0ABM7WYJ3_9BACT</name>
<evidence type="ECO:0000256" key="5">
    <source>
        <dbReference type="ARBA" id="ARBA00022840"/>
    </source>
</evidence>
<dbReference type="RefSeq" id="WP_248353021.1">
    <property type="nucleotide sequence ID" value="NZ_AP025591.1"/>
</dbReference>
<dbReference type="Gene3D" id="3.40.50.300">
    <property type="entry name" value="P-loop containing nucleotide triphosphate hydrolases"/>
    <property type="match status" value="1"/>
</dbReference>
<protein>
    <submittedName>
        <fullName evidence="7">Daunorubicin resistance protein DrrA family ABC transporter ATP-binding protein</fullName>
    </submittedName>
</protein>
<dbReference type="SUPFAM" id="SSF52540">
    <property type="entry name" value="P-loop containing nucleoside triphosphate hydrolases"/>
    <property type="match status" value="1"/>
</dbReference>
<feature type="domain" description="ABC transporter" evidence="6">
    <location>
        <begin position="19"/>
        <end position="249"/>
    </location>
</feature>
<dbReference type="InterPro" id="IPR050763">
    <property type="entry name" value="ABC_transporter_ATP-binding"/>
</dbReference>
<dbReference type="Pfam" id="PF00005">
    <property type="entry name" value="ABC_tran"/>
    <property type="match status" value="1"/>
</dbReference>
<dbReference type="GO" id="GO:0005524">
    <property type="term" value="F:ATP binding"/>
    <property type="evidence" value="ECO:0007669"/>
    <property type="project" value="UniProtKB-KW"/>
</dbReference>
<keyword evidence="5 7" id="KW-0067">ATP-binding</keyword>
<dbReference type="InterPro" id="IPR003439">
    <property type="entry name" value="ABC_transporter-like_ATP-bd"/>
</dbReference>
<evidence type="ECO:0000313" key="7">
    <source>
        <dbReference type="EMBL" id="BDG04600.1"/>
    </source>
</evidence>
<evidence type="ECO:0000256" key="1">
    <source>
        <dbReference type="ARBA" id="ARBA00005417"/>
    </source>
</evidence>
<evidence type="ECO:0000256" key="2">
    <source>
        <dbReference type="ARBA" id="ARBA00022448"/>
    </source>
</evidence>
<dbReference type="InterPro" id="IPR017871">
    <property type="entry name" value="ABC_transporter-like_CS"/>
</dbReference>
<gene>
    <name evidence="7" type="ORF">AMOR_35960</name>
</gene>
<dbReference type="InterPro" id="IPR003593">
    <property type="entry name" value="AAA+_ATPase"/>
</dbReference>
<evidence type="ECO:0000313" key="8">
    <source>
        <dbReference type="Proteomes" id="UP001162891"/>
    </source>
</evidence>
<comment type="similarity">
    <text evidence="1">Belongs to the ABC transporter superfamily.</text>
</comment>
<keyword evidence="2" id="KW-0813">Transport</keyword>
<keyword evidence="4" id="KW-0547">Nucleotide-binding</keyword>
<organism evidence="7 8">
    <name type="scientific">Anaeromyxobacter oryzae</name>
    <dbReference type="NCBI Taxonomy" id="2918170"/>
    <lineage>
        <taxon>Bacteria</taxon>
        <taxon>Pseudomonadati</taxon>
        <taxon>Myxococcota</taxon>
        <taxon>Myxococcia</taxon>
        <taxon>Myxococcales</taxon>
        <taxon>Cystobacterineae</taxon>
        <taxon>Anaeromyxobacteraceae</taxon>
        <taxon>Anaeromyxobacter</taxon>
    </lineage>
</organism>
<evidence type="ECO:0000256" key="4">
    <source>
        <dbReference type="ARBA" id="ARBA00022741"/>
    </source>
</evidence>